<comment type="caution">
    <text evidence="2">The sequence shown here is derived from an EMBL/GenBank/DDBJ whole genome shotgun (WGS) entry which is preliminary data.</text>
</comment>
<evidence type="ECO:0000256" key="1">
    <source>
        <dbReference type="SAM" id="MobiDB-lite"/>
    </source>
</evidence>
<accession>A0A8T1WCF8</accession>
<dbReference type="Proteomes" id="UP000693981">
    <property type="component" value="Unassembled WGS sequence"/>
</dbReference>
<keyword evidence="3" id="KW-1185">Reference proteome</keyword>
<sequence>MSVRCTVELQLADGATGRNMSTAVYPRAMLVRRRGGLELMSDDPPLHKALKIQAHKYEVYSSHAAMGKLALIRRERTRISQFNLRDGDPEEMLALRDFCIRTGGVSKSRFTVAVAPAIAGAGGKESSQTTPQDFDFPTGF</sequence>
<organism evidence="2 3">
    <name type="scientific">Phytophthora boehmeriae</name>
    <dbReference type="NCBI Taxonomy" id="109152"/>
    <lineage>
        <taxon>Eukaryota</taxon>
        <taxon>Sar</taxon>
        <taxon>Stramenopiles</taxon>
        <taxon>Oomycota</taxon>
        <taxon>Peronosporomycetes</taxon>
        <taxon>Peronosporales</taxon>
        <taxon>Peronosporaceae</taxon>
        <taxon>Phytophthora</taxon>
    </lineage>
</organism>
<name>A0A8T1WCF8_9STRA</name>
<evidence type="ECO:0000313" key="2">
    <source>
        <dbReference type="EMBL" id="KAG7390925.1"/>
    </source>
</evidence>
<dbReference type="OrthoDB" id="192530at2759"/>
<dbReference type="EMBL" id="JAGDFL010000370">
    <property type="protein sequence ID" value="KAG7390925.1"/>
    <property type="molecule type" value="Genomic_DNA"/>
</dbReference>
<gene>
    <name evidence="2" type="ORF">PHYBOEH_006869</name>
</gene>
<proteinExistence type="predicted"/>
<reference evidence="2" key="1">
    <citation type="submission" date="2021-02" db="EMBL/GenBank/DDBJ databases">
        <authorList>
            <person name="Palmer J.M."/>
        </authorList>
    </citation>
    <scope>NUCLEOTIDE SEQUENCE</scope>
    <source>
        <strain evidence="2">SCRP23</strain>
    </source>
</reference>
<evidence type="ECO:0000313" key="3">
    <source>
        <dbReference type="Proteomes" id="UP000693981"/>
    </source>
</evidence>
<protein>
    <submittedName>
        <fullName evidence="2">Uncharacterized protein</fullName>
    </submittedName>
</protein>
<feature type="region of interest" description="Disordered" evidence="1">
    <location>
        <begin position="121"/>
        <end position="140"/>
    </location>
</feature>
<dbReference type="AlphaFoldDB" id="A0A8T1WCF8"/>